<dbReference type="AlphaFoldDB" id="W4ME20"/>
<keyword evidence="3" id="KW-1185">Reference proteome</keyword>
<feature type="region of interest" description="Disordered" evidence="1">
    <location>
        <begin position="1"/>
        <end position="21"/>
    </location>
</feature>
<proteinExistence type="predicted"/>
<gene>
    <name evidence="2" type="ORF">ETSY2_08745</name>
</gene>
<organism evidence="2 3">
    <name type="scientific">Candidatus Entotheonella gemina</name>
    <dbReference type="NCBI Taxonomy" id="1429439"/>
    <lineage>
        <taxon>Bacteria</taxon>
        <taxon>Pseudomonadati</taxon>
        <taxon>Nitrospinota/Tectimicrobiota group</taxon>
        <taxon>Candidatus Tectimicrobiota</taxon>
        <taxon>Candidatus Entotheonellia</taxon>
        <taxon>Candidatus Entotheonellales</taxon>
        <taxon>Candidatus Entotheonellaceae</taxon>
        <taxon>Candidatus Entotheonella</taxon>
    </lineage>
</organism>
<comment type="caution">
    <text evidence="2">The sequence shown here is derived from an EMBL/GenBank/DDBJ whole genome shotgun (WGS) entry which is preliminary data.</text>
</comment>
<accession>W4ME20</accession>
<evidence type="ECO:0008006" key="4">
    <source>
        <dbReference type="Google" id="ProtNLM"/>
    </source>
</evidence>
<feature type="compositionally biased region" description="Polar residues" evidence="1">
    <location>
        <begin position="1"/>
        <end position="12"/>
    </location>
</feature>
<dbReference type="EMBL" id="AZHX01000353">
    <property type="protein sequence ID" value="ETX07862.1"/>
    <property type="molecule type" value="Genomic_DNA"/>
</dbReference>
<dbReference type="HOGENOM" id="CLU_578330_0_0_7"/>
<protein>
    <recommendedName>
        <fullName evidence="4">Transposase IS4-like domain-containing protein</fullName>
    </recommendedName>
</protein>
<name>W4ME20_9BACT</name>
<evidence type="ECO:0000313" key="2">
    <source>
        <dbReference type="EMBL" id="ETX07862.1"/>
    </source>
</evidence>
<feature type="region of interest" description="Disordered" evidence="1">
    <location>
        <begin position="430"/>
        <end position="472"/>
    </location>
</feature>
<evidence type="ECO:0000256" key="1">
    <source>
        <dbReference type="SAM" id="MobiDB-lite"/>
    </source>
</evidence>
<feature type="compositionally biased region" description="Basic and acidic residues" evidence="1">
    <location>
        <begin position="449"/>
        <end position="472"/>
    </location>
</feature>
<evidence type="ECO:0000313" key="3">
    <source>
        <dbReference type="Proteomes" id="UP000019140"/>
    </source>
</evidence>
<feature type="compositionally biased region" description="Low complexity" evidence="1">
    <location>
        <begin position="437"/>
        <end position="448"/>
    </location>
</feature>
<reference evidence="2 3" key="1">
    <citation type="journal article" date="2014" name="Nature">
        <title>An environmental bacterial taxon with a large and distinct metabolic repertoire.</title>
        <authorList>
            <person name="Wilson M.C."/>
            <person name="Mori T."/>
            <person name="Ruckert C."/>
            <person name="Uria A.R."/>
            <person name="Helf M.J."/>
            <person name="Takada K."/>
            <person name="Gernert C."/>
            <person name="Steffens U.A."/>
            <person name="Heycke N."/>
            <person name="Schmitt S."/>
            <person name="Rinke C."/>
            <person name="Helfrich E.J."/>
            <person name="Brachmann A.O."/>
            <person name="Gurgui C."/>
            <person name="Wakimoto T."/>
            <person name="Kracht M."/>
            <person name="Crusemann M."/>
            <person name="Hentschel U."/>
            <person name="Abe I."/>
            <person name="Matsunaga S."/>
            <person name="Kalinowski J."/>
            <person name="Takeyama H."/>
            <person name="Piel J."/>
        </authorList>
    </citation>
    <scope>NUCLEOTIDE SEQUENCE [LARGE SCALE GENOMIC DNA]</scope>
    <source>
        <strain evidence="3">TSY2</strain>
    </source>
</reference>
<sequence>MPLTRSQDSLAEQPSPVFSPGTKLSDVQQALLWSLLQQEPQCPSRVLLDKVAQSHVVIAVSLRQLNRWRVTWGLNRAKGRPCQGEGPRAVASGAQIVRAIPQQSFVGVHLFAHWLYQRDAFGPVVAQLEQAVETYQQTHPDEEFALLHHRQSTLLHRFEALFYAPLLGITHLSEFDTREHPLQTLIGCGYQSSTRSQFLGQLERVGAAEPLMSILLAEQTGQIIYVDGHMIAYWSRRPMHKGKITMLGRIMAGSQAVIAHDEMGQAIFVAYYPPDLHLSRVILLYCEQVAKVSGSAVFVIDRAVNSVALAQAFDEQELGLLCMLDENEHAGLKSFEATAIETLNDGTKVYSGPWKESRPDDPRHFVIVEPPEDKTWVYWGTPKVEATVDKSQWPRLYRERNAIQELSFKAMIDHGALDANYGRKTIVGPDRHHQRQQEQLAASLQSASKRVDQKAEKTRGSYMDSPRDARDF</sequence>
<dbReference type="Proteomes" id="UP000019140">
    <property type="component" value="Unassembled WGS sequence"/>
</dbReference>